<dbReference type="Gene3D" id="3.40.50.1820">
    <property type="entry name" value="alpha/beta hydrolase"/>
    <property type="match status" value="1"/>
</dbReference>
<dbReference type="EMBL" id="WAAO01000001">
    <property type="protein sequence ID" value="KAB1866654.1"/>
    <property type="molecule type" value="Genomic_DNA"/>
</dbReference>
<reference evidence="3" key="1">
    <citation type="submission" date="2019-09" db="EMBL/GenBank/DDBJ databases">
        <title>Whole genome sequencing of Microbacterium maritypicum.</title>
        <authorList>
            <person name="Lenchi N."/>
        </authorList>
    </citation>
    <scope>NUCLEOTIDE SEQUENCE [LARGE SCALE GENOMIC DNA]</scope>
    <source>
        <strain evidence="3">G1</strain>
    </source>
</reference>
<evidence type="ECO:0000259" key="1">
    <source>
        <dbReference type="Pfam" id="PF12697"/>
    </source>
</evidence>
<evidence type="ECO:0000313" key="2">
    <source>
        <dbReference type="EMBL" id="KAB1866654.1"/>
    </source>
</evidence>
<name>A0ABQ6VEC6_9MICO</name>
<protein>
    <submittedName>
        <fullName evidence="2">Alpha/beta hydrolase</fullName>
    </submittedName>
</protein>
<dbReference type="GeneID" id="77475243"/>
<keyword evidence="3" id="KW-1185">Reference proteome</keyword>
<keyword evidence="2" id="KW-0378">Hydrolase</keyword>
<dbReference type="Pfam" id="PF12697">
    <property type="entry name" value="Abhydrolase_6"/>
    <property type="match status" value="1"/>
</dbReference>
<dbReference type="InterPro" id="IPR029058">
    <property type="entry name" value="AB_hydrolase_fold"/>
</dbReference>
<accession>A0ABQ6VEC6</accession>
<comment type="caution">
    <text evidence="2">The sequence shown here is derived from an EMBL/GenBank/DDBJ whole genome shotgun (WGS) entry which is preliminary data.</text>
</comment>
<dbReference type="InterPro" id="IPR000073">
    <property type="entry name" value="AB_hydrolase_1"/>
</dbReference>
<organism evidence="2 3">
    <name type="scientific">Microbacterium algeriense</name>
    <dbReference type="NCBI Taxonomy" id="2615184"/>
    <lineage>
        <taxon>Bacteria</taxon>
        <taxon>Bacillati</taxon>
        <taxon>Actinomycetota</taxon>
        <taxon>Actinomycetes</taxon>
        <taxon>Micrococcales</taxon>
        <taxon>Microbacteriaceae</taxon>
        <taxon>Microbacterium</taxon>
    </lineage>
</organism>
<dbReference type="GO" id="GO:0016787">
    <property type="term" value="F:hydrolase activity"/>
    <property type="evidence" value="ECO:0007669"/>
    <property type="project" value="UniProtKB-KW"/>
</dbReference>
<feature type="domain" description="AB hydrolase-1" evidence="1">
    <location>
        <begin position="76"/>
        <end position="268"/>
    </location>
</feature>
<sequence>MPSAPLLLARSIPSIARVSPTLAGDLAYRLFFTTSPRMPVRTPDAPTHADARRGSLRVRGAEITTYVWGTGPRTALLLHGWRGRTSPFAPLVRELVAERFRVVSFDAPAHGSSRGRRTDIRDWIDAAEQLHTTHGPFDLIVGHSFGALAALTIARAGVPTPAVVTIAGAASPDAFLAQFARDLDLDDRTAARLAERFRRRLDLDETTVSARYDAVAHPLPEGTRLLVVHDRDDRRMPDDSSLLLHAAHGARSRLLRTDGLGHARILSADPTLDAVVALATGGFDAVDGLGTTAGDETSTATRPPGVRVPG</sequence>
<gene>
    <name evidence="2" type="ORF">F6A08_02220</name>
</gene>
<dbReference type="SUPFAM" id="SSF53474">
    <property type="entry name" value="alpha/beta-Hydrolases"/>
    <property type="match status" value="1"/>
</dbReference>
<evidence type="ECO:0000313" key="3">
    <source>
        <dbReference type="Proteomes" id="UP000478836"/>
    </source>
</evidence>
<proteinExistence type="predicted"/>
<dbReference type="Proteomes" id="UP000478836">
    <property type="component" value="Unassembled WGS sequence"/>
</dbReference>
<dbReference type="RefSeq" id="WP_151458477.1">
    <property type="nucleotide sequence ID" value="NZ_WAAO01000001.1"/>
</dbReference>